<reference evidence="6 7" key="1">
    <citation type="submission" date="2024-11" db="EMBL/GenBank/DDBJ databases">
        <title>A near-complete genome assembly of Cinchona calisaya.</title>
        <authorList>
            <person name="Lian D.C."/>
            <person name="Zhao X.W."/>
            <person name="Wei L."/>
        </authorList>
    </citation>
    <scope>NUCLEOTIDE SEQUENCE [LARGE SCALE GENOMIC DNA]</scope>
    <source>
        <tissue evidence="6">Nenye</tissue>
    </source>
</reference>
<proteinExistence type="predicted"/>
<dbReference type="InterPro" id="IPR004146">
    <property type="entry name" value="DC1"/>
</dbReference>
<organism evidence="6 7">
    <name type="scientific">Cinchona calisaya</name>
    <dbReference type="NCBI Taxonomy" id="153742"/>
    <lineage>
        <taxon>Eukaryota</taxon>
        <taxon>Viridiplantae</taxon>
        <taxon>Streptophyta</taxon>
        <taxon>Embryophyta</taxon>
        <taxon>Tracheophyta</taxon>
        <taxon>Spermatophyta</taxon>
        <taxon>Magnoliopsida</taxon>
        <taxon>eudicotyledons</taxon>
        <taxon>Gunneridae</taxon>
        <taxon>Pentapetalae</taxon>
        <taxon>asterids</taxon>
        <taxon>lamiids</taxon>
        <taxon>Gentianales</taxon>
        <taxon>Rubiaceae</taxon>
        <taxon>Cinchonoideae</taxon>
        <taxon>Cinchoneae</taxon>
        <taxon>Cinchona</taxon>
    </lineage>
</organism>
<name>A0ABD3B2B9_9GENT</name>
<accession>A0ABD3B2B9</accession>
<keyword evidence="1" id="KW-0479">Metal-binding</keyword>
<evidence type="ECO:0000256" key="1">
    <source>
        <dbReference type="ARBA" id="ARBA00022723"/>
    </source>
</evidence>
<sequence length="356" mass="37495">MSSQAEATINHFSHPHPLQLSNNQNHITSSSCSGCKLKATGLIYSCSTCNYFLHVKCSKMPKQITHPFDRDHVFSLLTKPIYPGGVFTCDACGKPGEGFCYHCKICNIDLHILCAAMPLNLTHQSHCHQLKLIFSHTNVYNCDICYTPGSNNHWLYRCHICDFDVHLNCSNIPVRQPTFQAPPQFRPNYQPFNPQFAAATGIPVPNFTPTVNPLNQGIHQQPVMPFQPRQNNDYLLILQKLQALHPQHLQSLMAGGGVGGGVGGIGSGVGGIGGVGGVGGGGDLGGMQQLIQAVSGIGNGAMGGGGQNILQALLGGGGGGGGLNVLQGLIGGGGNGLDLSMLNGLDLGGLFGAFNF</sequence>
<dbReference type="AlphaFoldDB" id="A0ABD3B2B9"/>
<dbReference type="SUPFAM" id="SSF57903">
    <property type="entry name" value="FYVE/PHD zinc finger"/>
    <property type="match status" value="1"/>
</dbReference>
<dbReference type="EMBL" id="JBJUIK010000001">
    <property type="protein sequence ID" value="KAL3537289.1"/>
    <property type="molecule type" value="Genomic_DNA"/>
</dbReference>
<evidence type="ECO:0000313" key="7">
    <source>
        <dbReference type="Proteomes" id="UP001630127"/>
    </source>
</evidence>
<comment type="caution">
    <text evidence="6">The sequence shown here is derived from an EMBL/GenBank/DDBJ whole genome shotgun (WGS) entry which is preliminary data.</text>
</comment>
<dbReference type="Pfam" id="PF03107">
    <property type="entry name" value="C1_2"/>
    <property type="match status" value="3"/>
</dbReference>
<evidence type="ECO:0000256" key="2">
    <source>
        <dbReference type="ARBA" id="ARBA00022737"/>
    </source>
</evidence>
<dbReference type="SUPFAM" id="SSF57889">
    <property type="entry name" value="Cysteine-rich domain"/>
    <property type="match status" value="1"/>
</dbReference>
<dbReference type="Proteomes" id="UP001630127">
    <property type="component" value="Unassembled WGS sequence"/>
</dbReference>
<feature type="domain" description="DC1" evidence="5">
    <location>
        <begin position="12"/>
        <end position="57"/>
    </location>
</feature>
<gene>
    <name evidence="6" type="ORF">ACH5RR_000655</name>
</gene>
<feature type="domain" description="DC1" evidence="5">
    <location>
        <begin position="83"/>
        <end position="115"/>
    </location>
</feature>
<keyword evidence="4" id="KW-0862">Zinc</keyword>
<evidence type="ECO:0000313" key="6">
    <source>
        <dbReference type="EMBL" id="KAL3537289.1"/>
    </source>
</evidence>
<dbReference type="PANTHER" id="PTHR46288:SF80">
    <property type="entry name" value="CYSTEINE_HISTIDINE-RICH C1 DOMAIN FAMILY PROTEIN"/>
    <property type="match status" value="1"/>
</dbReference>
<keyword evidence="2" id="KW-0677">Repeat</keyword>
<dbReference type="InterPro" id="IPR011011">
    <property type="entry name" value="Znf_FYVE_PHD"/>
</dbReference>
<evidence type="ECO:0000256" key="4">
    <source>
        <dbReference type="ARBA" id="ARBA00022833"/>
    </source>
</evidence>
<keyword evidence="3" id="KW-0863">Zinc-finger</keyword>
<evidence type="ECO:0000256" key="3">
    <source>
        <dbReference type="ARBA" id="ARBA00022771"/>
    </source>
</evidence>
<dbReference type="InterPro" id="IPR046349">
    <property type="entry name" value="C1-like_sf"/>
</dbReference>
<dbReference type="GO" id="GO:0008270">
    <property type="term" value="F:zinc ion binding"/>
    <property type="evidence" value="ECO:0007669"/>
    <property type="project" value="UniProtKB-KW"/>
</dbReference>
<dbReference type="PANTHER" id="PTHR46288">
    <property type="entry name" value="PHORBOL-ESTER/DAG-TYPE DOMAIN-CONTAINING PROTEIN"/>
    <property type="match status" value="1"/>
</dbReference>
<feature type="domain" description="DC1" evidence="5">
    <location>
        <begin position="125"/>
        <end position="169"/>
    </location>
</feature>
<keyword evidence="7" id="KW-1185">Reference proteome</keyword>
<protein>
    <recommendedName>
        <fullName evidence="5">DC1 domain-containing protein</fullName>
    </recommendedName>
</protein>
<evidence type="ECO:0000259" key="5">
    <source>
        <dbReference type="Pfam" id="PF03107"/>
    </source>
</evidence>